<protein>
    <submittedName>
        <fullName evidence="6">Zinc transporter ZIP1</fullName>
    </submittedName>
</protein>
<reference evidence="6" key="1">
    <citation type="submission" date="2009-03" db="EMBL/GenBank/DDBJ databases">
        <title>Caligus clemensi ESTs and full-length cDNAs.</title>
        <authorList>
            <person name="Yasuike M."/>
            <person name="von Schalburg K."/>
            <person name="Cooper G."/>
            <person name="Leong J."/>
            <person name="Jones S.R.M."/>
            <person name="Koop B.F."/>
        </authorList>
    </citation>
    <scope>NUCLEOTIDE SEQUENCE</scope>
    <source>
        <tissue evidence="6">Whole</tissue>
    </source>
</reference>
<gene>
    <name evidence="6" type="primary">S39A1</name>
</gene>
<dbReference type="Pfam" id="PF02535">
    <property type="entry name" value="Zip"/>
    <property type="match status" value="1"/>
</dbReference>
<proteinExistence type="evidence at transcript level"/>
<feature type="transmembrane region" description="Helical" evidence="5">
    <location>
        <begin position="238"/>
        <end position="260"/>
    </location>
</feature>
<feature type="transmembrane region" description="Helical" evidence="5">
    <location>
        <begin position="144"/>
        <end position="164"/>
    </location>
</feature>
<evidence type="ECO:0000256" key="5">
    <source>
        <dbReference type="SAM" id="Phobius"/>
    </source>
</evidence>
<evidence type="ECO:0000313" key="6">
    <source>
        <dbReference type="EMBL" id="ACO14718.1"/>
    </source>
</evidence>
<evidence type="ECO:0000256" key="4">
    <source>
        <dbReference type="ARBA" id="ARBA00023136"/>
    </source>
</evidence>
<organism evidence="6">
    <name type="scientific">Caligus clemensi</name>
    <name type="common">Sea louse</name>
    <dbReference type="NCBI Taxonomy" id="344056"/>
    <lineage>
        <taxon>Eukaryota</taxon>
        <taxon>Metazoa</taxon>
        <taxon>Ecdysozoa</taxon>
        <taxon>Arthropoda</taxon>
        <taxon>Crustacea</taxon>
        <taxon>Multicrustacea</taxon>
        <taxon>Hexanauplia</taxon>
        <taxon>Copepoda</taxon>
        <taxon>Siphonostomatoida</taxon>
        <taxon>Caligidae</taxon>
        <taxon>Caligus</taxon>
    </lineage>
</organism>
<dbReference type="GO" id="GO:0005385">
    <property type="term" value="F:zinc ion transmembrane transporter activity"/>
    <property type="evidence" value="ECO:0007669"/>
    <property type="project" value="TreeGrafter"/>
</dbReference>
<keyword evidence="3 5" id="KW-1133">Transmembrane helix</keyword>
<feature type="transmembrane region" description="Helical" evidence="5">
    <location>
        <begin position="170"/>
        <end position="190"/>
    </location>
</feature>
<feature type="transmembrane region" description="Helical" evidence="5">
    <location>
        <begin position="87"/>
        <end position="111"/>
    </location>
</feature>
<dbReference type="EMBL" id="BT080294">
    <property type="protein sequence ID" value="ACO14718.1"/>
    <property type="molecule type" value="mRNA"/>
</dbReference>
<dbReference type="PANTHER" id="PTHR11040">
    <property type="entry name" value="ZINC/IRON TRANSPORTER"/>
    <property type="match status" value="1"/>
</dbReference>
<comment type="subcellular location">
    <subcellularLocation>
        <location evidence="1">Membrane</location>
        <topology evidence="1">Multi-pass membrane protein</topology>
    </subcellularLocation>
</comment>
<feature type="transmembrane region" description="Helical" evidence="5">
    <location>
        <begin position="12"/>
        <end position="32"/>
    </location>
</feature>
<keyword evidence="2 5" id="KW-0812">Transmembrane</keyword>
<feature type="transmembrane region" description="Helical" evidence="5">
    <location>
        <begin position="197"/>
        <end position="218"/>
    </location>
</feature>
<evidence type="ECO:0000256" key="3">
    <source>
        <dbReference type="ARBA" id="ARBA00022989"/>
    </source>
</evidence>
<sequence>MKVFFVNMSSLFFDKFLVTVGVLASTLIFGFLPKKLASLNSAFNSFLTLSSCFSGGVFLAAFFLDLLPDTEEAFRTAVEESHLESSFPLPGFVIMVGFFLVLILEQLVLAYKDRHQYELIPFEHEEQESDSSDGPQEFSVLRSFMLLIALSFHSFFEGLAIGLQRKENDLLALVFAVMFHKGIMAFSLGINLTRTNIVFKVFTGCILIFSFASPIGIAVGMGLMNLPESSARDITTCFLQAIAGGTFLYITFIEVLYHELSSDMREGPDRMLRLLGILLGFACMAILLLIFPV</sequence>
<accession>C1C0B5</accession>
<keyword evidence="4 5" id="KW-0472">Membrane</keyword>
<feature type="transmembrane region" description="Helical" evidence="5">
    <location>
        <begin position="44"/>
        <end position="67"/>
    </location>
</feature>
<dbReference type="PANTHER" id="PTHR11040:SF140">
    <property type="entry name" value="ZRT (ZRT), IRT- (IRT-) LIKE PROTEIN TRANSPORTER"/>
    <property type="match status" value="1"/>
</dbReference>
<evidence type="ECO:0000256" key="2">
    <source>
        <dbReference type="ARBA" id="ARBA00022692"/>
    </source>
</evidence>
<name>C1C0B5_CALCM</name>
<feature type="transmembrane region" description="Helical" evidence="5">
    <location>
        <begin position="272"/>
        <end position="291"/>
    </location>
</feature>
<evidence type="ECO:0000256" key="1">
    <source>
        <dbReference type="ARBA" id="ARBA00004141"/>
    </source>
</evidence>
<dbReference type="GO" id="GO:0005886">
    <property type="term" value="C:plasma membrane"/>
    <property type="evidence" value="ECO:0007669"/>
    <property type="project" value="TreeGrafter"/>
</dbReference>
<dbReference type="InterPro" id="IPR003689">
    <property type="entry name" value="ZIP"/>
</dbReference>
<dbReference type="AlphaFoldDB" id="C1C0B5"/>